<comment type="caution">
    <text evidence="1">The sequence shown here is derived from an EMBL/GenBank/DDBJ whole genome shotgun (WGS) entry which is preliminary data.</text>
</comment>
<organism evidence="1 2">
    <name type="scientific">Catharanthus roseus</name>
    <name type="common">Madagascar periwinkle</name>
    <name type="synonym">Vinca rosea</name>
    <dbReference type="NCBI Taxonomy" id="4058"/>
    <lineage>
        <taxon>Eukaryota</taxon>
        <taxon>Viridiplantae</taxon>
        <taxon>Streptophyta</taxon>
        <taxon>Embryophyta</taxon>
        <taxon>Tracheophyta</taxon>
        <taxon>Spermatophyta</taxon>
        <taxon>Magnoliopsida</taxon>
        <taxon>eudicotyledons</taxon>
        <taxon>Gunneridae</taxon>
        <taxon>Pentapetalae</taxon>
        <taxon>asterids</taxon>
        <taxon>lamiids</taxon>
        <taxon>Gentianales</taxon>
        <taxon>Apocynaceae</taxon>
        <taxon>Rauvolfioideae</taxon>
        <taxon>Vinceae</taxon>
        <taxon>Catharanthinae</taxon>
        <taxon>Catharanthus</taxon>
    </lineage>
</organism>
<name>A0ACC0BU26_CATRO</name>
<evidence type="ECO:0000313" key="2">
    <source>
        <dbReference type="Proteomes" id="UP001060085"/>
    </source>
</evidence>
<evidence type="ECO:0000313" key="1">
    <source>
        <dbReference type="EMBL" id="KAI5676097.1"/>
    </source>
</evidence>
<keyword evidence="2" id="KW-1185">Reference proteome</keyword>
<reference evidence="2" key="1">
    <citation type="journal article" date="2023" name="Nat. Plants">
        <title>Single-cell RNA sequencing provides a high-resolution roadmap for understanding the multicellular compartmentation of specialized metabolism.</title>
        <authorList>
            <person name="Sun S."/>
            <person name="Shen X."/>
            <person name="Li Y."/>
            <person name="Li Y."/>
            <person name="Wang S."/>
            <person name="Li R."/>
            <person name="Zhang H."/>
            <person name="Shen G."/>
            <person name="Guo B."/>
            <person name="Wei J."/>
            <person name="Xu J."/>
            <person name="St-Pierre B."/>
            <person name="Chen S."/>
            <person name="Sun C."/>
        </authorList>
    </citation>
    <scope>NUCLEOTIDE SEQUENCE [LARGE SCALE GENOMIC DNA]</scope>
</reference>
<proteinExistence type="predicted"/>
<accession>A0ACC0BU26</accession>
<dbReference type="Proteomes" id="UP001060085">
    <property type="component" value="Linkage Group LG02"/>
</dbReference>
<dbReference type="EMBL" id="CM044702">
    <property type="protein sequence ID" value="KAI5676097.1"/>
    <property type="molecule type" value="Genomic_DNA"/>
</dbReference>
<gene>
    <name evidence="1" type="ORF">M9H77_07047</name>
</gene>
<sequence>MVLEVDIDDYEEFVKENIHFERGGANLPRTKSIIDDEEEEVQVKWRGPYGTKKCGYPFKLKGKQMAMCENRNAQKIYNVTAKIKKNRMLGRNMVEEVLCLSAKQGYTAFYRNPEGSNVLSGIVVAHPTSIEMIRMWPYFSAGPQSLTSDRAPSPASPCSSGKGFAEEGQTLAMDRPKWIKAVDCESTICDFFLK</sequence>
<protein>
    <submittedName>
        <fullName evidence="1">Uncharacterized protein</fullName>
    </submittedName>
</protein>